<protein>
    <submittedName>
        <fullName evidence="9">U3 small nucleolar ribonucleoprotein IMP3</fullName>
    </submittedName>
</protein>
<accession>R0M368</accession>
<keyword evidence="5" id="KW-0539">Nucleus</keyword>
<dbReference type="PANTHER" id="PTHR11831">
    <property type="entry name" value="30S 40S RIBOSOMAL PROTEIN"/>
    <property type="match status" value="1"/>
</dbReference>
<evidence type="ECO:0000313" key="10">
    <source>
        <dbReference type="Proteomes" id="UP000016927"/>
    </source>
</evidence>
<dbReference type="GO" id="GO:0032040">
    <property type="term" value="C:small-subunit processome"/>
    <property type="evidence" value="ECO:0007669"/>
    <property type="project" value="TreeGrafter"/>
</dbReference>
<evidence type="ECO:0000256" key="3">
    <source>
        <dbReference type="ARBA" id="ARBA00022517"/>
    </source>
</evidence>
<dbReference type="EMBL" id="KB909349">
    <property type="protein sequence ID" value="EOB12449.1"/>
    <property type="molecule type" value="Genomic_DNA"/>
</dbReference>
<evidence type="ECO:0000259" key="8">
    <source>
        <dbReference type="SMART" id="SM01390"/>
    </source>
</evidence>
<evidence type="ECO:0000313" key="9">
    <source>
        <dbReference type="EMBL" id="EOB12449.1"/>
    </source>
</evidence>
<dbReference type="STRING" id="578461.R0M368"/>
<dbReference type="VEuPathDB" id="MicrosporidiaDB:NBO_441g0007"/>
<dbReference type="GO" id="GO:0019843">
    <property type="term" value="F:rRNA binding"/>
    <property type="evidence" value="ECO:0007669"/>
    <property type="project" value="InterPro"/>
</dbReference>
<dbReference type="SMART" id="SM01390">
    <property type="entry name" value="Ribosomal_S4"/>
    <property type="match status" value="1"/>
</dbReference>
<dbReference type="SUPFAM" id="SSF55174">
    <property type="entry name" value="Alpha-L RNA-binding motif"/>
    <property type="match status" value="1"/>
</dbReference>
<reference evidence="9 10" key="1">
    <citation type="journal article" date="2013" name="BMC Genomics">
        <title>Comparative genomics of parasitic silkworm microsporidia reveal an association between genome expansion and host adaptation.</title>
        <authorList>
            <person name="Pan G."/>
            <person name="Xu J."/>
            <person name="Li T."/>
            <person name="Xia Q."/>
            <person name="Liu S.L."/>
            <person name="Zhang G."/>
            <person name="Li S."/>
            <person name="Li C."/>
            <person name="Liu H."/>
            <person name="Yang L."/>
            <person name="Liu T."/>
            <person name="Zhang X."/>
            <person name="Wu Z."/>
            <person name="Fan W."/>
            <person name="Dang X."/>
            <person name="Xiang H."/>
            <person name="Tao M."/>
            <person name="Li Y."/>
            <person name="Hu J."/>
            <person name="Li Z."/>
            <person name="Lin L."/>
            <person name="Luo J."/>
            <person name="Geng L."/>
            <person name="Wang L."/>
            <person name="Long M."/>
            <person name="Wan Y."/>
            <person name="He N."/>
            <person name="Zhang Z."/>
            <person name="Lu C."/>
            <person name="Keeling P.J."/>
            <person name="Wang J."/>
            <person name="Xiang Z."/>
            <person name="Zhou Z."/>
        </authorList>
    </citation>
    <scope>NUCLEOTIDE SEQUENCE [LARGE SCALE GENOMIC DNA]</scope>
    <source>
        <strain evidence="10">CQ1 / CVCC 102059</strain>
    </source>
</reference>
<dbReference type="AlphaFoldDB" id="R0M368"/>
<dbReference type="Proteomes" id="UP000016927">
    <property type="component" value="Unassembled WGS sequence"/>
</dbReference>
<dbReference type="HOGENOM" id="CLU_097281_0_0_1"/>
<gene>
    <name evidence="9" type="primary">IMP3</name>
    <name evidence="9" type="ORF">NBO_441g0007</name>
</gene>
<name>R0M368_NOSB1</name>
<dbReference type="GO" id="GO:0034457">
    <property type="term" value="C:Mpp10 complex"/>
    <property type="evidence" value="ECO:0007669"/>
    <property type="project" value="TreeGrafter"/>
</dbReference>
<keyword evidence="6 9" id="KW-0687">Ribonucleoprotein</keyword>
<dbReference type="Gene3D" id="3.10.290.10">
    <property type="entry name" value="RNA-binding S4 domain"/>
    <property type="match status" value="1"/>
</dbReference>
<keyword evidence="10" id="KW-1185">Reference proteome</keyword>
<proteinExistence type="inferred from homology"/>
<dbReference type="Pfam" id="PF01479">
    <property type="entry name" value="S4"/>
    <property type="match status" value="1"/>
</dbReference>
<dbReference type="GO" id="GO:0030515">
    <property type="term" value="F:snoRNA binding"/>
    <property type="evidence" value="ECO:0007669"/>
    <property type="project" value="TreeGrafter"/>
</dbReference>
<evidence type="ECO:0000256" key="2">
    <source>
        <dbReference type="ARBA" id="ARBA00007465"/>
    </source>
</evidence>
<dbReference type="GO" id="GO:0006364">
    <property type="term" value="P:rRNA processing"/>
    <property type="evidence" value="ECO:0007669"/>
    <property type="project" value="TreeGrafter"/>
</dbReference>
<dbReference type="InterPro" id="IPR022801">
    <property type="entry name" value="Ribosomal_uS4"/>
</dbReference>
<dbReference type="GO" id="GO:0042274">
    <property type="term" value="P:ribosomal small subunit biogenesis"/>
    <property type="evidence" value="ECO:0007669"/>
    <property type="project" value="TreeGrafter"/>
</dbReference>
<evidence type="ECO:0000256" key="7">
    <source>
        <dbReference type="PROSITE-ProRule" id="PRU00182"/>
    </source>
</evidence>
<keyword evidence="4 7" id="KW-0694">RNA-binding</keyword>
<comment type="subcellular location">
    <subcellularLocation>
        <location evidence="1">Nucleus</location>
        <location evidence="1">Nucleolus</location>
    </subcellularLocation>
</comment>
<dbReference type="InterPro" id="IPR002942">
    <property type="entry name" value="S4_RNA-bd"/>
</dbReference>
<comment type="similarity">
    <text evidence="2">Belongs to the universal ribosomal protein uS4 family.</text>
</comment>
<dbReference type="CDD" id="cd00165">
    <property type="entry name" value="S4"/>
    <property type="match status" value="1"/>
</dbReference>
<evidence type="ECO:0000256" key="5">
    <source>
        <dbReference type="ARBA" id="ARBA00023242"/>
    </source>
</evidence>
<dbReference type="InterPro" id="IPR001912">
    <property type="entry name" value="Ribosomal_uS4_N"/>
</dbReference>
<dbReference type="Pfam" id="PF00163">
    <property type="entry name" value="Ribosomal_S4"/>
    <property type="match status" value="1"/>
</dbReference>
<evidence type="ECO:0000256" key="6">
    <source>
        <dbReference type="ARBA" id="ARBA00023274"/>
    </source>
</evidence>
<dbReference type="InterPro" id="IPR036986">
    <property type="entry name" value="S4_RNA-bd_sf"/>
</dbReference>
<evidence type="ECO:0000256" key="4">
    <source>
        <dbReference type="ARBA" id="ARBA00022884"/>
    </source>
</evidence>
<dbReference type="OrthoDB" id="10248812at2759"/>
<evidence type="ECO:0000256" key="1">
    <source>
        <dbReference type="ARBA" id="ARBA00004604"/>
    </source>
</evidence>
<dbReference type="PANTHER" id="PTHR11831:SF1">
    <property type="entry name" value="U3 SMALL NUCLEOLAR RIBONUCLEOPROTEIN PROTEIN IMP3"/>
    <property type="match status" value="1"/>
</dbReference>
<dbReference type="PROSITE" id="PS50889">
    <property type="entry name" value="S4"/>
    <property type="match status" value="1"/>
</dbReference>
<sequence length="221" mass="26328">MCVLGGCLRTFCIRRVLKNKDFNFLSSPILFPIGSLSRLKPPKKNMRQLKFHEKKLLKKVDFLDWKSTNTKNEHFIISKYKLKDREEYTRYNRIARMIRTLSSKLTELQDNDYSKRMLSTKLISRCYELGLINSKKLIDCSKVNVSSFCERRLPMLMKKNKMVENFTDASRFVEHGHVRLGHRVVNDPSMVISRCMEDFIDWKETSKIKRKIDEYNEEIDE</sequence>
<feature type="domain" description="Small ribosomal subunit protein uS4 N-terminal" evidence="8">
    <location>
        <begin position="48"/>
        <end position="150"/>
    </location>
</feature>
<keyword evidence="3" id="KW-0690">Ribosome biogenesis</keyword>
<organism evidence="9 10">
    <name type="scientific">Nosema bombycis (strain CQ1 / CVCC 102059)</name>
    <name type="common">Microsporidian parasite</name>
    <name type="synonym">Pebrine of silkworm</name>
    <dbReference type="NCBI Taxonomy" id="578461"/>
    <lineage>
        <taxon>Eukaryota</taxon>
        <taxon>Fungi</taxon>
        <taxon>Fungi incertae sedis</taxon>
        <taxon>Microsporidia</taxon>
        <taxon>Nosematidae</taxon>
        <taxon>Nosema</taxon>
    </lineage>
</organism>